<accession>A0A3B0A474</accession>
<dbReference type="EMBL" id="RBAN01000002">
    <property type="protein sequence ID" value="RKN55224.1"/>
    <property type="molecule type" value="Genomic_DNA"/>
</dbReference>
<proteinExistence type="predicted"/>
<evidence type="ECO:0000313" key="3">
    <source>
        <dbReference type="Proteomes" id="UP000279968"/>
    </source>
</evidence>
<organism evidence="2 3">
    <name type="scientific">Micromonospora costi</name>
    <dbReference type="NCBI Taxonomy" id="1530042"/>
    <lineage>
        <taxon>Bacteria</taxon>
        <taxon>Bacillati</taxon>
        <taxon>Actinomycetota</taxon>
        <taxon>Actinomycetes</taxon>
        <taxon>Micromonosporales</taxon>
        <taxon>Micromonosporaceae</taxon>
        <taxon>Micromonospora</taxon>
    </lineage>
</organism>
<comment type="caution">
    <text evidence="2">The sequence shown here is derived from an EMBL/GenBank/DDBJ whole genome shotgun (WGS) entry which is preliminary data.</text>
</comment>
<keyword evidence="3" id="KW-1185">Reference proteome</keyword>
<evidence type="ECO:0000313" key="2">
    <source>
        <dbReference type="EMBL" id="RKN55224.1"/>
    </source>
</evidence>
<name>A0A3B0A474_9ACTN</name>
<gene>
    <name evidence="2" type="ORF">D7193_10960</name>
</gene>
<feature type="region of interest" description="Disordered" evidence="1">
    <location>
        <begin position="39"/>
        <end position="62"/>
    </location>
</feature>
<reference evidence="2 3" key="1">
    <citation type="journal article" date="2015" name="Int. J. Syst. Evol. Microbiol.">
        <title>Micromonospora costi sp. nov., isolated from a leaf of Costus speciosus.</title>
        <authorList>
            <person name="Thawai C."/>
        </authorList>
    </citation>
    <scope>NUCLEOTIDE SEQUENCE [LARGE SCALE GENOMIC DNA]</scope>
    <source>
        <strain evidence="2 3">CS1-12</strain>
    </source>
</reference>
<evidence type="ECO:0000256" key="1">
    <source>
        <dbReference type="SAM" id="MobiDB-lite"/>
    </source>
</evidence>
<protein>
    <submittedName>
        <fullName evidence="2">Uncharacterized protein</fullName>
    </submittedName>
</protein>
<dbReference type="Proteomes" id="UP000279968">
    <property type="component" value="Unassembled WGS sequence"/>
</dbReference>
<dbReference type="AlphaFoldDB" id="A0A3B0A474"/>
<sequence length="62" mass="6509">MGFRSASHPGQLQRHRAPVAASHPLIGYFAIAEALTRDGIPSPSAADPARNPPPGSPVRVRT</sequence>